<gene>
    <name evidence="11" type="ORF">RIF29_22646</name>
</gene>
<comment type="subunit">
    <text evidence="2">Interacts with the CDC2 protein kinase to form a serine/threonine kinase holoenzyme complex also known as maturation promoting factor (MPF). The cyclin subunit imparts substrate specificity to the complex.</text>
</comment>
<evidence type="ECO:0000256" key="5">
    <source>
        <dbReference type="ARBA" id="ARBA00023306"/>
    </source>
</evidence>
<feature type="region of interest" description="Disordered" evidence="8">
    <location>
        <begin position="370"/>
        <end position="399"/>
    </location>
</feature>
<reference evidence="11 12" key="1">
    <citation type="submission" date="2024-01" db="EMBL/GenBank/DDBJ databases">
        <title>The genomes of 5 underutilized Papilionoideae crops provide insights into root nodulation and disease resistanc.</title>
        <authorList>
            <person name="Yuan L."/>
        </authorList>
    </citation>
    <scope>NUCLEOTIDE SEQUENCE [LARGE SCALE GENOMIC DNA]</scope>
    <source>
        <strain evidence="11">ZHUSHIDOU_FW_LH</strain>
        <tissue evidence="11">Leaf</tissue>
    </source>
</reference>
<comment type="caution">
    <text evidence="11">The sequence shown here is derived from an EMBL/GenBank/DDBJ whole genome shotgun (WGS) entry which is preliminary data.</text>
</comment>
<feature type="region of interest" description="Disordered" evidence="8">
    <location>
        <begin position="38"/>
        <end position="60"/>
    </location>
</feature>
<evidence type="ECO:0000313" key="11">
    <source>
        <dbReference type="EMBL" id="KAK7269866.1"/>
    </source>
</evidence>
<evidence type="ECO:0000256" key="8">
    <source>
        <dbReference type="SAM" id="MobiDB-lite"/>
    </source>
</evidence>
<dbReference type="InterPro" id="IPR004367">
    <property type="entry name" value="Cyclin_C-dom"/>
</dbReference>
<dbReference type="InterPro" id="IPR006671">
    <property type="entry name" value="Cyclin_N"/>
</dbReference>
<feature type="domain" description="Cyclin C-terminal" evidence="10">
    <location>
        <begin position="229"/>
        <end position="363"/>
    </location>
</feature>
<dbReference type="Pfam" id="PF02984">
    <property type="entry name" value="Cyclin_C"/>
    <property type="match status" value="1"/>
</dbReference>
<sequence>MAIHHHHMNDQLEQHQQHHNQNVSSVLDALYCDEVKWEDEEEEEEVGKEELSSSSEESDVTSTTNNACVLLFPLLLLEQDLFFEDEELNSLFSKEKNEHEAYYDNDNNNNNINNDAGLVESGLCDARRGAVEWMLKVNAHYGFSALTATLAVTYMDRFISSFHFQREKPWMIQLVAVTCISLAAKVEETHVPLLLDLQVQDTKYVFEAKTIQRMELLVLSTLKWKMHPVTSHSFLDHIIRRLGLKTNLHWEFLRRCEQLLLSVLLDSRFVGCLPSVLATATMLHVIDQIEHRDGVEYKNQLLGFLKISKEKVDECYNAIADLKDSNANNYNYATNKNPHHKRKYDQIPGSPSGVIDAAFSSDGSNDSWAVGSSLYSPSSPEPVPVLKKSRTTTQGQGQQMKLSPLNRVIVGIVGTSP</sequence>
<dbReference type="SMART" id="SM00385">
    <property type="entry name" value="CYCLIN"/>
    <property type="match status" value="1"/>
</dbReference>
<evidence type="ECO:0000256" key="1">
    <source>
        <dbReference type="ARBA" id="ARBA00009065"/>
    </source>
</evidence>
<evidence type="ECO:0000259" key="10">
    <source>
        <dbReference type="SMART" id="SM01332"/>
    </source>
</evidence>
<dbReference type="AlphaFoldDB" id="A0AAN9F953"/>
<protein>
    <recommendedName>
        <fullName evidence="6">B-like cyclin</fullName>
    </recommendedName>
</protein>
<feature type="domain" description="Cyclin-like" evidence="9">
    <location>
        <begin position="132"/>
        <end position="220"/>
    </location>
</feature>
<proteinExistence type="inferred from homology"/>
<dbReference type="PANTHER" id="PTHR10177">
    <property type="entry name" value="CYCLINS"/>
    <property type="match status" value="1"/>
</dbReference>
<dbReference type="CDD" id="cd20543">
    <property type="entry name" value="CYCLIN_AtCycD-like_rpt1"/>
    <property type="match status" value="1"/>
</dbReference>
<evidence type="ECO:0000256" key="2">
    <source>
        <dbReference type="ARBA" id="ARBA00011177"/>
    </source>
</evidence>
<dbReference type="Gene3D" id="1.10.472.10">
    <property type="entry name" value="Cyclin-like"/>
    <property type="match status" value="2"/>
</dbReference>
<dbReference type="SMART" id="SM01332">
    <property type="entry name" value="Cyclin_C"/>
    <property type="match status" value="1"/>
</dbReference>
<dbReference type="GO" id="GO:0048316">
    <property type="term" value="P:seed development"/>
    <property type="evidence" value="ECO:0007669"/>
    <property type="project" value="UniProtKB-ARBA"/>
</dbReference>
<evidence type="ECO:0000256" key="7">
    <source>
        <dbReference type="RuleBase" id="RU000383"/>
    </source>
</evidence>
<dbReference type="EMBL" id="JAYWIO010000004">
    <property type="protein sequence ID" value="KAK7269866.1"/>
    <property type="molecule type" value="Genomic_DNA"/>
</dbReference>
<dbReference type="FunFam" id="1.10.472.10:FF:000074">
    <property type="entry name" value="D3-type cyclin"/>
    <property type="match status" value="1"/>
</dbReference>
<dbReference type="FunFam" id="1.10.472.10:FF:000070">
    <property type="entry name" value="CYCLIN D32"/>
    <property type="match status" value="1"/>
</dbReference>
<dbReference type="PROSITE" id="PS00292">
    <property type="entry name" value="CYCLINS"/>
    <property type="match status" value="1"/>
</dbReference>
<dbReference type="GO" id="GO:0051301">
    <property type="term" value="P:cell division"/>
    <property type="evidence" value="ECO:0007669"/>
    <property type="project" value="UniProtKB-KW"/>
</dbReference>
<dbReference type="Pfam" id="PF00134">
    <property type="entry name" value="Cyclin_N"/>
    <property type="match status" value="1"/>
</dbReference>
<feature type="compositionally biased region" description="Acidic residues" evidence="8">
    <location>
        <begin position="38"/>
        <end position="47"/>
    </location>
</feature>
<keyword evidence="3" id="KW-0132">Cell division</keyword>
<dbReference type="InterPro" id="IPR013763">
    <property type="entry name" value="Cyclin-like_dom"/>
</dbReference>
<feature type="region of interest" description="Disordered" evidence="8">
    <location>
        <begin position="1"/>
        <end position="20"/>
    </location>
</feature>
<evidence type="ECO:0000256" key="3">
    <source>
        <dbReference type="ARBA" id="ARBA00022618"/>
    </source>
</evidence>
<dbReference type="InterPro" id="IPR036915">
    <property type="entry name" value="Cyclin-like_sf"/>
</dbReference>
<evidence type="ECO:0000256" key="6">
    <source>
        <dbReference type="ARBA" id="ARBA00032263"/>
    </source>
</evidence>
<evidence type="ECO:0000259" key="9">
    <source>
        <dbReference type="SMART" id="SM00385"/>
    </source>
</evidence>
<keyword evidence="4 7" id="KW-0195">Cyclin</keyword>
<dbReference type="CDD" id="cd20544">
    <property type="entry name" value="CYCLIN_AtCycD-like_rpt2"/>
    <property type="match status" value="1"/>
</dbReference>
<organism evidence="11 12">
    <name type="scientific">Crotalaria pallida</name>
    <name type="common">Smooth rattlebox</name>
    <name type="synonym">Crotalaria striata</name>
    <dbReference type="NCBI Taxonomy" id="3830"/>
    <lineage>
        <taxon>Eukaryota</taxon>
        <taxon>Viridiplantae</taxon>
        <taxon>Streptophyta</taxon>
        <taxon>Embryophyta</taxon>
        <taxon>Tracheophyta</taxon>
        <taxon>Spermatophyta</taxon>
        <taxon>Magnoliopsida</taxon>
        <taxon>eudicotyledons</taxon>
        <taxon>Gunneridae</taxon>
        <taxon>Pentapetalae</taxon>
        <taxon>rosids</taxon>
        <taxon>fabids</taxon>
        <taxon>Fabales</taxon>
        <taxon>Fabaceae</taxon>
        <taxon>Papilionoideae</taxon>
        <taxon>50 kb inversion clade</taxon>
        <taxon>genistoids sensu lato</taxon>
        <taxon>core genistoids</taxon>
        <taxon>Crotalarieae</taxon>
        <taxon>Crotalaria</taxon>
    </lineage>
</organism>
<dbReference type="SUPFAM" id="SSF47954">
    <property type="entry name" value="Cyclin-like"/>
    <property type="match status" value="1"/>
</dbReference>
<dbReference type="InterPro" id="IPR039361">
    <property type="entry name" value="Cyclin"/>
</dbReference>
<comment type="similarity">
    <text evidence="1">Belongs to the cyclin family. Cyclin D subfamily.</text>
</comment>
<name>A0AAN9F953_CROPI</name>
<dbReference type="Proteomes" id="UP001372338">
    <property type="component" value="Unassembled WGS sequence"/>
</dbReference>
<evidence type="ECO:0000256" key="4">
    <source>
        <dbReference type="ARBA" id="ARBA00023127"/>
    </source>
</evidence>
<dbReference type="GO" id="GO:0010444">
    <property type="term" value="P:guard mother cell differentiation"/>
    <property type="evidence" value="ECO:0007669"/>
    <property type="project" value="UniProtKB-ARBA"/>
</dbReference>
<evidence type="ECO:0000313" key="12">
    <source>
        <dbReference type="Proteomes" id="UP001372338"/>
    </source>
</evidence>
<dbReference type="InterPro" id="IPR048258">
    <property type="entry name" value="Cyclins_cyclin-box"/>
</dbReference>
<keyword evidence="5" id="KW-0131">Cell cycle</keyword>
<keyword evidence="12" id="KW-1185">Reference proteome</keyword>
<accession>A0AAN9F953</accession>